<evidence type="ECO:0000256" key="5">
    <source>
        <dbReference type="ARBA" id="ARBA00023016"/>
    </source>
</evidence>
<evidence type="ECO:0000313" key="11">
    <source>
        <dbReference type="EMBL" id="KAL0305588.1"/>
    </source>
</evidence>
<keyword evidence="6" id="KW-0238">DNA-binding</keyword>
<keyword evidence="4" id="KW-0805">Transcription regulation</keyword>
<accession>A0AAW2KID2</accession>
<dbReference type="GO" id="GO:0043565">
    <property type="term" value="F:sequence-specific DNA binding"/>
    <property type="evidence" value="ECO:0007669"/>
    <property type="project" value="InterPro"/>
</dbReference>
<dbReference type="EMBL" id="JACGWJ010000028">
    <property type="protein sequence ID" value="KAL0305588.1"/>
    <property type="molecule type" value="Genomic_DNA"/>
</dbReference>
<evidence type="ECO:0000256" key="6">
    <source>
        <dbReference type="ARBA" id="ARBA00023125"/>
    </source>
</evidence>
<evidence type="ECO:0000256" key="3">
    <source>
        <dbReference type="ARBA" id="ARBA00022553"/>
    </source>
</evidence>
<reference evidence="11" key="1">
    <citation type="submission" date="2020-06" db="EMBL/GenBank/DDBJ databases">
        <authorList>
            <person name="Li T."/>
            <person name="Hu X."/>
            <person name="Zhang T."/>
            <person name="Song X."/>
            <person name="Zhang H."/>
            <person name="Dai N."/>
            <person name="Sheng W."/>
            <person name="Hou X."/>
            <person name="Wei L."/>
        </authorList>
    </citation>
    <scope>NUCLEOTIDE SEQUENCE</scope>
    <source>
        <strain evidence="11">G02</strain>
        <tissue evidence="11">Leaf</tissue>
    </source>
</reference>
<dbReference type="SMART" id="SM00415">
    <property type="entry name" value="HSF"/>
    <property type="match status" value="1"/>
</dbReference>
<dbReference type="InterPro" id="IPR036388">
    <property type="entry name" value="WH-like_DNA-bd_sf"/>
</dbReference>
<keyword evidence="7" id="KW-0804">Transcription</keyword>
<dbReference type="AlphaFoldDB" id="A0AAW2KID2"/>
<keyword evidence="3" id="KW-0597">Phosphoprotein</keyword>
<comment type="caution">
    <text evidence="11">The sequence shown here is derived from an EMBL/GenBank/DDBJ whole genome shotgun (WGS) entry which is preliminary data.</text>
</comment>
<gene>
    <name evidence="11" type="ORF">Sradi_5976100</name>
</gene>
<dbReference type="GO" id="GO:0005634">
    <property type="term" value="C:nucleus"/>
    <property type="evidence" value="ECO:0007669"/>
    <property type="project" value="UniProtKB-SubCell"/>
</dbReference>
<evidence type="ECO:0000256" key="2">
    <source>
        <dbReference type="ARBA" id="ARBA00011233"/>
    </source>
</evidence>
<dbReference type="Pfam" id="PF00447">
    <property type="entry name" value="HSF_DNA-bind"/>
    <property type="match status" value="1"/>
</dbReference>
<evidence type="ECO:0000256" key="9">
    <source>
        <dbReference type="RuleBase" id="RU004020"/>
    </source>
</evidence>
<dbReference type="PANTHER" id="PTHR33916">
    <property type="entry name" value="EXPANSIN-LIKE EG45 DOMAIN-CONTAINING PROTEIN"/>
    <property type="match status" value="1"/>
</dbReference>
<dbReference type="PRINTS" id="PR00056">
    <property type="entry name" value="HSFDOMAIN"/>
</dbReference>
<dbReference type="InterPro" id="IPR036390">
    <property type="entry name" value="WH_DNA-bd_sf"/>
</dbReference>
<dbReference type="SUPFAM" id="SSF46785">
    <property type="entry name" value="Winged helix' DNA-binding domain"/>
    <property type="match status" value="1"/>
</dbReference>
<sequence>MPVSNVSYHSVTWEKELGEGTWIFHHVLRTSEKYPWLMLYLRADATTGFSGGYHYPTRGMLKSIPESPDFKVRFTECDQGGGVAASSTYLTWGAAGRTGPCGDTSGTVSCVILYAILSHRRYCRFCLTLFGVTMGIQQGKERVGLGIRGVGISTSGDCRSLFIFTSKVDHSISDGKNYVCLQDPGTAPARRQWTSIDLGTEIYKDPNQVAEWTQYKQELDDCSLRNSIEGHDDFINGKQSEPRTPPFFVEDIEMVNDQETNSIISWNSTGTGFIIWDQNKFTAEILPRLFKSSNFSSFVYQLNNYGFKKISWDRYEYANGWFQAGKKHLLKNIKRRNKQSQVTKKRGRLTPDHDSTTAAIERKLDAMVTEQNDMKWKIQKLREGLHNMEDQLTSLKTTTRLQNLKRK</sequence>
<dbReference type="Pfam" id="PF24804">
    <property type="entry name" value="DUF7705"/>
    <property type="match status" value="2"/>
</dbReference>
<dbReference type="InterPro" id="IPR056122">
    <property type="entry name" value="DUF7705"/>
</dbReference>
<comment type="subcellular location">
    <subcellularLocation>
        <location evidence="1">Nucleus</location>
    </subcellularLocation>
</comment>
<evidence type="ECO:0000256" key="8">
    <source>
        <dbReference type="ARBA" id="ARBA00023242"/>
    </source>
</evidence>
<organism evidence="11">
    <name type="scientific">Sesamum radiatum</name>
    <name type="common">Black benniseed</name>
    <dbReference type="NCBI Taxonomy" id="300843"/>
    <lineage>
        <taxon>Eukaryota</taxon>
        <taxon>Viridiplantae</taxon>
        <taxon>Streptophyta</taxon>
        <taxon>Embryophyta</taxon>
        <taxon>Tracheophyta</taxon>
        <taxon>Spermatophyta</taxon>
        <taxon>Magnoliopsida</taxon>
        <taxon>eudicotyledons</taxon>
        <taxon>Gunneridae</taxon>
        <taxon>Pentapetalae</taxon>
        <taxon>asterids</taxon>
        <taxon>lamiids</taxon>
        <taxon>Lamiales</taxon>
        <taxon>Pedaliaceae</taxon>
        <taxon>Sesamum</taxon>
    </lineage>
</organism>
<evidence type="ECO:0000259" key="10">
    <source>
        <dbReference type="SMART" id="SM00415"/>
    </source>
</evidence>
<keyword evidence="5" id="KW-0346">Stress response</keyword>
<comment type="similarity">
    <text evidence="9">Belongs to the HSF family.</text>
</comment>
<evidence type="ECO:0000256" key="1">
    <source>
        <dbReference type="ARBA" id="ARBA00004123"/>
    </source>
</evidence>
<dbReference type="Gene3D" id="1.10.10.10">
    <property type="entry name" value="Winged helix-like DNA-binding domain superfamily/Winged helix DNA-binding domain"/>
    <property type="match status" value="1"/>
</dbReference>
<protein>
    <submittedName>
        <fullName evidence="11">Heat stress transcription factor A-9</fullName>
    </submittedName>
</protein>
<name>A0AAW2KID2_SESRA</name>
<evidence type="ECO:0000256" key="4">
    <source>
        <dbReference type="ARBA" id="ARBA00023015"/>
    </source>
</evidence>
<dbReference type="InterPro" id="IPR000232">
    <property type="entry name" value="HSF_DNA-bd"/>
</dbReference>
<dbReference type="PANTHER" id="PTHR33916:SF12">
    <property type="entry name" value="NEPROSIN DOMAIN-CONTAINING PROTEIN"/>
    <property type="match status" value="1"/>
</dbReference>
<dbReference type="GO" id="GO:0003700">
    <property type="term" value="F:DNA-binding transcription factor activity"/>
    <property type="evidence" value="ECO:0007669"/>
    <property type="project" value="InterPro"/>
</dbReference>
<proteinExistence type="inferred from homology"/>
<feature type="domain" description="HSF-type DNA-binding" evidence="10">
    <location>
        <begin position="243"/>
        <end position="336"/>
    </location>
</feature>
<keyword evidence="8" id="KW-0539">Nucleus</keyword>
<evidence type="ECO:0000256" key="7">
    <source>
        <dbReference type="ARBA" id="ARBA00023163"/>
    </source>
</evidence>
<dbReference type="FunFam" id="1.10.10.10:FF:000037">
    <property type="entry name" value="Heat stress transcription factor B-4"/>
    <property type="match status" value="1"/>
</dbReference>
<reference evidence="11" key="2">
    <citation type="journal article" date="2024" name="Plant">
        <title>Genomic evolution and insights into agronomic trait innovations of Sesamum species.</title>
        <authorList>
            <person name="Miao H."/>
            <person name="Wang L."/>
            <person name="Qu L."/>
            <person name="Liu H."/>
            <person name="Sun Y."/>
            <person name="Le M."/>
            <person name="Wang Q."/>
            <person name="Wei S."/>
            <person name="Zheng Y."/>
            <person name="Lin W."/>
            <person name="Duan Y."/>
            <person name="Cao H."/>
            <person name="Xiong S."/>
            <person name="Wang X."/>
            <person name="Wei L."/>
            <person name="Li C."/>
            <person name="Ma Q."/>
            <person name="Ju M."/>
            <person name="Zhao R."/>
            <person name="Li G."/>
            <person name="Mu C."/>
            <person name="Tian Q."/>
            <person name="Mei H."/>
            <person name="Zhang T."/>
            <person name="Gao T."/>
            <person name="Zhang H."/>
        </authorList>
    </citation>
    <scope>NUCLEOTIDE SEQUENCE</scope>
    <source>
        <strain evidence="11">G02</strain>
    </source>
</reference>
<comment type="subunit">
    <text evidence="2">Homotrimer.</text>
</comment>